<comment type="caution">
    <text evidence="1">The sequence shown here is derived from an EMBL/GenBank/DDBJ whole genome shotgun (WGS) entry which is preliminary data.</text>
</comment>
<dbReference type="EMBL" id="CM046127">
    <property type="protein sequence ID" value="KAI8441707.1"/>
    <property type="molecule type" value="Genomic_DNA"/>
</dbReference>
<dbReference type="Proteomes" id="UP001064048">
    <property type="component" value="Chromosome 27"/>
</dbReference>
<gene>
    <name evidence="1" type="ORF">MSG28_015239</name>
</gene>
<sequence length="571" mass="62696">MRVEIVLCLILKVVIASALQYDDGADLDVLAEPREPVGVPPVRKALSLNVHPDDTEVIKGAIQKLLGKEKIEHILQLVSELPSHSPPPEQATPSHTKAAFLSALTEPYRVAEADVEQDDIEARTTGKPGTTGTEAASTEVVKSRRGQMQKWSNPEGVKSISGQIQKWSNPEVVKSRSGQIQKWSNPEVVKCRSGQMQKWSNAEVVTDHSPEGIQQMDWFDRQNMEYPAISLEGPPPPISASAPWNISGTSAMVAGPMGGDGTSALANKLIFRVSQPYAMLPVVRLHNNTTTTTGSMGGDPAYFWSGRPVEERSRWNKVVQFRSTFSDIHSSAMTKALTTKIRIAGDAAVLPNPKQLADIQQNRPKGGSNTPCRIGLGLANITASPSPMLGAIPDAYNASDPYFRVGYNRTRYTRRTLGSTLNTLCTESDDVCRTMCFDREKYRISCPTTTPRPTTPYLDMTRLLHMLSSLVADYDTNITTVLNNTLYKKGYKHCEPTTTETTTTTTMPPPTPPMFDYEPSEMTGRVIAKVSQTEASSNPRLRKQDPDLKYEKCGSSNTDKGLKPGLDMQGR</sequence>
<reference evidence="1 2" key="1">
    <citation type="journal article" date="2022" name="Genome Biol. Evol.">
        <title>The Spruce Budworm Genome: Reconstructing the Evolutionary History of Antifreeze Proteins.</title>
        <authorList>
            <person name="Beliveau C."/>
            <person name="Gagne P."/>
            <person name="Picq S."/>
            <person name="Vernygora O."/>
            <person name="Keeling C.I."/>
            <person name="Pinkney K."/>
            <person name="Doucet D."/>
            <person name="Wen F."/>
            <person name="Johnston J.S."/>
            <person name="Maaroufi H."/>
            <person name="Boyle B."/>
            <person name="Laroche J."/>
            <person name="Dewar K."/>
            <person name="Juretic N."/>
            <person name="Blackburn G."/>
            <person name="Nisole A."/>
            <person name="Brunet B."/>
            <person name="Brandao M."/>
            <person name="Lumley L."/>
            <person name="Duan J."/>
            <person name="Quan G."/>
            <person name="Lucarotti C.J."/>
            <person name="Roe A.D."/>
            <person name="Sperling F.A.H."/>
            <person name="Levesque R.C."/>
            <person name="Cusson M."/>
        </authorList>
    </citation>
    <scope>NUCLEOTIDE SEQUENCE [LARGE SCALE GENOMIC DNA]</scope>
    <source>
        <strain evidence="1">Glfc:IPQL:Cfum</strain>
    </source>
</reference>
<proteinExistence type="predicted"/>
<organism evidence="1 2">
    <name type="scientific">Choristoneura fumiferana</name>
    <name type="common">Spruce budworm moth</name>
    <name type="synonym">Archips fumiferana</name>
    <dbReference type="NCBI Taxonomy" id="7141"/>
    <lineage>
        <taxon>Eukaryota</taxon>
        <taxon>Metazoa</taxon>
        <taxon>Ecdysozoa</taxon>
        <taxon>Arthropoda</taxon>
        <taxon>Hexapoda</taxon>
        <taxon>Insecta</taxon>
        <taxon>Pterygota</taxon>
        <taxon>Neoptera</taxon>
        <taxon>Endopterygota</taxon>
        <taxon>Lepidoptera</taxon>
        <taxon>Glossata</taxon>
        <taxon>Ditrysia</taxon>
        <taxon>Tortricoidea</taxon>
        <taxon>Tortricidae</taxon>
        <taxon>Tortricinae</taxon>
        <taxon>Choristoneura</taxon>
    </lineage>
</organism>
<accession>A0ACC0KZT1</accession>
<keyword evidence="2" id="KW-1185">Reference proteome</keyword>
<evidence type="ECO:0000313" key="1">
    <source>
        <dbReference type="EMBL" id="KAI8441707.1"/>
    </source>
</evidence>
<name>A0ACC0KZT1_CHOFU</name>
<evidence type="ECO:0000313" key="2">
    <source>
        <dbReference type="Proteomes" id="UP001064048"/>
    </source>
</evidence>
<protein>
    <submittedName>
        <fullName evidence="1">Uncharacterized protein</fullName>
    </submittedName>
</protein>